<sequence length="186" mass="21386">MIIYIHGFASSGLSNKAREFKEYFKDDLITPSLSNIPILAIHTLEDLINIFLSRGEKVYLIGSSLGGYYSLYLANKYNLKAVLINPALTPKKTLNKFYNFGLVKNYFDNSNFEITKEQFQSLDKLEVSLIQNPKNIMALIQKGDEIIDYKDSVKVLKECEIFVEEDGNHSFENISNYIIKINNFFN</sequence>
<dbReference type="RefSeq" id="WP_138108803.1">
    <property type="nucleotide sequence ID" value="NZ_VBUC01000011.1"/>
</dbReference>
<dbReference type="Proteomes" id="UP000305417">
    <property type="component" value="Unassembled WGS sequence"/>
</dbReference>
<organism evidence="1 2">
    <name type="scientific">Aliarcobacter cibarius</name>
    <dbReference type="NCBI Taxonomy" id="255507"/>
    <lineage>
        <taxon>Bacteria</taxon>
        <taxon>Pseudomonadati</taxon>
        <taxon>Campylobacterota</taxon>
        <taxon>Epsilonproteobacteria</taxon>
        <taxon>Campylobacterales</taxon>
        <taxon>Arcobacteraceae</taxon>
        <taxon>Aliarcobacter</taxon>
    </lineage>
</organism>
<dbReference type="InterPro" id="IPR029058">
    <property type="entry name" value="AB_hydrolase_fold"/>
</dbReference>
<dbReference type="SUPFAM" id="SSF53474">
    <property type="entry name" value="alpha/beta-Hydrolases"/>
    <property type="match status" value="1"/>
</dbReference>
<accession>A0ABY2VA19</accession>
<gene>
    <name evidence="1" type="ORF">FE247_06190</name>
</gene>
<reference evidence="1 2" key="1">
    <citation type="submission" date="2019-05" db="EMBL/GenBank/DDBJ databases">
        <title>Arcobacter cibarius and Arcobacter thereius providing challenges in identification an antibiotic susceptibility and Quinolone resistance.</title>
        <authorList>
            <person name="Busch A."/>
            <person name="Hanel I."/>
            <person name="Hotzel H."/>
            <person name="Tomaso H."/>
        </authorList>
    </citation>
    <scope>NUCLEOTIDE SEQUENCE [LARGE SCALE GENOMIC DNA]</scope>
    <source>
        <strain evidence="1 2">16CS0831-2</strain>
    </source>
</reference>
<evidence type="ECO:0000313" key="1">
    <source>
        <dbReference type="EMBL" id="TLS99299.1"/>
    </source>
</evidence>
<dbReference type="InterPro" id="IPR008886">
    <property type="entry name" value="UPF0227/Esterase_YqiA"/>
</dbReference>
<keyword evidence="2" id="KW-1185">Reference proteome</keyword>
<name>A0ABY2VA19_9BACT</name>
<dbReference type="PANTHER" id="PTHR35602:SF3">
    <property type="entry name" value="ESTERASE YQIA"/>
    <property type="match status" value="1"/>
</dbReference>
<proteinExistence type="predicted"/>
<dbReference type="EMBL" id="VBUC01000011">
    <property type="protein sequence ID" value="TLS99299.1"/>
    <property type="molecule type" value="Genomic_DNA"/>
</dbReference>
<comment type="caution">
    <text evidence="1">The sequence shown here is derived from an EMBL/GenBank/DDBJ whole genome shotgun (WGS) entry which is preliminary data.</text>
</comment>
<dbReference type="PANTHER" id="PTHR35602">
    <property type="entry name" value="ESTERASE YQIA-RELATED"/>
    <property type="match status" value="1"/>
</dbReference>
<protein>
    <submittedName>
        <fullName evidence="1">Esterase</fullName>
    </submittedName>
</protein>
<evidence type="ECO:0000313" key="2">
    <source>
        <dbReference type="Proteomes" id="UP000305417"/>
    </source>
</evidence>
<dbReference type="Gene3D" id="3.40.50.1820">
    <property type="entry name" value="alpha/beta hydrolase"/>
    <property type="match status" value="1"/>
</dbReference>
<dbReference type="Pfam" id="PF05728">
    <property type="entry name" value="UPF0227"/>
    <property type="match status" value="1"/>
</dbReference>